<keyword evidence="1" id="KW-0732">Signal</keyword>
<accession>A0A8H7D8M9</accession>
<evidence type="ECO:0000313" key="2">
    <source>
        <dbReference type="EMBL" id="KAF7362923.1"/>
    </source>
</evidence>
<name>A0A8H7D8M9_9AGAR</name>
<proteinExistence type="predicted"/>
<dbReference type="EMBL" id="JACAZI010000004">
    <property type="protein sequence ID" value="KAF7362923.1"/>
    <property type="molecule type" value="Genomic_DNA"/>
</dbReference>
<evidence type="ECO:0000256" key="1">
    <source>
        <dbReference type="SAM" id="SignalP"/>
    </source>
</evidence>
<dbReference type="AlphaFoldDB" id="A0A8H7D8M9"/>
<dbReference type="Proteomes" id="UP000620124">
    <property type="component" value="Unassembled WGS sequence"/>
</dbReference>
<feature type="signal peptide" evidence="1">
    <location>
        <begin position="1"/>
        <end position="21"/>
    </location>
</feature>
<comment type="caution">
    <text evidence="2">The sequence shown here is derived from an EMBL/GenBank/DDBJ whole genome shotgun (WGS) entry which is preliminary data.</text>
</comment>
<organism evidence="2 3">
    <name type="scientific">Mycena venus</name>
    <dbReference type="NCBI Taxonomy" id="2733690"/>
    <lineage>
        <taxon>Eukaryota</taxon>
        <taxon>Fungi</taxon>
        <taxon>Dikarya</taxon>
        <taxon>Basidiomycota</taxon>
        <taxon>Agaricomycotina</taxon>
        <taxon>Agaricomycetes</taxon>
        <taxon>Agaricomycetidae</taxon>
        <taxon>Agaricales</taxon>
        <taxon>Marasmiineae</taxon>
        <taxon>Mycenaceae</taxon>
        <taxon>Mycena</taxon>
    </lineage>
</organism>
<feature type="chain" id="PRO_5034586026" evidence="1">
    <location>
        <begin position="22"/>
        <end position="251"/>
    </location>
</feature>
<gene>
    <name evidence="2" type="ORF">MVEN_00643300</name>
</gene>
<sequence>MLFGFTTIFLSLLVSSPFAVALSPSITSPDVFGISVVVLASVPAMVGPTGIGPIASGCEAQCTPLVPVFANVSAQDLDVSCRSDVVNQFNTCASCEFSALGYSQIAIQNITNQFNTQCATHQTSGAKRRFSAVAERRFSGVVRSSDPATVGPTGLGPIAAGCQAQCSPLVPVFADTSAQNVDVSCRSDVVNQFNTCASCEFAVLGFNQTAIQNTIDQFNTTCNALKNGGGRLTSGVGILGSLSVGIALLML</sequence>
<keyword evidence="3" id="KW-1185">Reference proteome</keyword>
<evidence type="ECO:0000313" key="3">
    <source>
        <dbReference type="Proteomes" id="UP000620124"/>
    </source>
</evidence>
<protein>
    <submittedName>
        <fullName evidence="2">Uncharacterized protein</fullName>
    </submittedName>
</protein>
<reference evidence="2" key="1">
    <citation type="submission" date="2020-05" db="EMBL/GenBank/DDBJ databases">
        <title>Mycena genomes resolve the evolution of fungal bioluminescence.</title>
        <authorList>
            <person name="Tsai I.J."/>
        </authorList>
    </citation>
    <scope>NUCLEOTIDE SEQUENCE</scope>
    <source>
        <strain evidence="2">CCC161011</strain>
    </source>
</reference>